<protein>
    <recommendedName>
        <fullName evidence="3">histidine kinase</fullName>
        <ecNumber evidence="3">2.7.13.3</ecNumber>
    </recommendedName>
</protein>
<keyword evidence="7" id="KW-0902">Two-component regulatory system</keyword>
<dbReference type="EMBL" id="SMBP01000001">
    <property type="protein sequence ID" value="TCU63448.1"/>
    <property type="molecule type" value="Genomic_DNA"/>
</dbReference>
<dbReference type="InterPro" id="IPR036097">
    <property type="entry name" value="HisK_dim/P_sf"/>
</dbReference>
<evidence type="ECO:0000256" key="7">
    <source>
        <dbReference type="ARBA" id="ARBA00023012"/>
    </source>
</evidence>
<evidence type="ECO:0000256" key="1">
    <source>
        <dbReference type="ARBA" id="ARBA00000085"/>
    </source>
</evidence>
<dbReference type="EC" id="2.7.13.3" evidence="3"/>
<dbReference type="GeneID" id="73795687"/>
<evidence type="ECO:0000256" key="2">
    <source>
        <dbReference type="ARBA" id="ARBA00004370"/>
    </source>
</evidence>
<dbReference type="FunFam" id="1.10.287.130:FF:000001">
    <property type="entry name" value="Two-component sensor histidine kinase"/>
    <property type="match status" value="1"/>
</dbReference>
<reference evidence="10 11" key="1">
    <citation type="submission" date="2019-03" db="EMBL/GenBank/DDBJ databases">
        <title>Genomic Encyclopedia of Type Strains, Phase IV (KMG-IV): sequencing the most valuable type-strain genomes for metagenomic binning, comparative biology and taxonomic classification.</title>
        <authorList>
            <person name="Goeker M."/>
        </authorList>
    </citation>
    <scope>NUCLEOTIDE SEQUENCE [LARGE SCALE GENOMIC DNA]</scope>
    <source>
        <strain evidence="10 11">DSM 29481</strain>
    </source>
</reference>
<dbReference type="Pfam" id="PF02518">
    <property type="entry name" value="HATPase_c"/>
    <property type="match status" value="1"/>
</dbReference>
<dbReference type="SMART" id="SM00387">
    <property type="entry name" value="HATPase_c"/>
    <property type="match status" value="1"/>
</dbReference>
<dbReference type="PANTHER" id="PTHR45453">
    <property type="entry name" value="PHOSPHATE REGULON SENSOR PROTEIN PHOR"/>
    <property type="match status" value="1"/>
</dbReference>
<evidence type="ECO:0000256" key="6">
    <source>
        <dbReference type="ARBA" id="ARBA00022777"/>
    </source>
</evidence>
<keyword evidence="11" id="KW-1185">Reference proteome</keyword>
<dbReference type="InterPro" id="IPR004358">
    <property type="entry name" value="Sig_transdc_His_kin-like_C"/>
</dbReference>
<sequence>MKLPKYAWFILLTCSYALLAYETQWNVYVILLLLAISLYIVEVVYEQQYESKKSKENKELQEEIRSTAKDAHLKNKQLLTIVSSIPFPMLLIDQFGNIVMHNNIASLCMSHLEPLTYLDNPFVHGVREFIKDAFILERDMDKIININGVEFQAISIPVLAKSKYSGCLVLFQDISKTLEGEKMQKRFIADASHELKTPISVLKGMVEILNRDDFDDPITEKEFLSQMAKEVQRLDVLVKDLLQLSRLSLSNVILEREKCDVCALFDKACDSLWKNAQKKQLNIQKDYQTLEYAFCDPKRMLQVILNLLSNAIKYSDSGTITLRTRMETTYYILEVEDEGCGIQKKDMEKIFDRFYRVDDARSRQSGGSGLGLPIVRSIIEAHGGNIEVESTYGKGTLFRIKLKN</sequence>
<dbReference type="InterPro" id="IPR036890">
    <property type="entry name" value="HATPase_C_sf"/>
</dbReference>
<evidence type="ECO:0000256" key="3">
    <source>
        <dbReference type="ARBA" id="ARBA00012438"/>
    </source>
</evidence>
<feature type="domain" description="Histidine kinase" evidence="9">
    <location>
        <begin position="190"/>
        <end position="404"/>
    </location>
</feature>
<organism evidence="10 11">
    <name type="scientific">Longicatena caecimuris</name>
    <dbReference type="NCBI Taxonomy" id="1796635"/>
    <lineage>
        <taxon>Bacteria</taxon>
        <taxon>Bacillati</taxon>
        <taxon>Bacillota</taxon>
        <taxon>Erysipelotrichia</taxon>
        <taxon>Erysipelotrichales</taxon>
        <taxon>Erysipelotrichaceae</taxon>
        <taxon>Longicatena</taxon>
    </lineage>
</organism>
<name>A0A4R3TNT8_9FIRM</name>
<dbReference type="InterPro" id="IPR005467">
    <property type="entry name" value="His_kinase_dom"/>
</dbReference>
<dbReference type="InterPro" id="IPR003661">
    <property type="entry name" value="HisK_dim/P_dom"/>
</dbReference>
<dbReference type="InterPro" id="IPR050351">
    <property type="entry name" value="BphY/WalK/GraS-like"/>
</dbReference>
<dbReference type="PROSITE" id="PS50109">
    <property type="entry name" value="HIS_KIN"/>
    <property type="match status" value="1"/>
</dbReference>
<dbReference type="InterPro" id="IPR003594">
    <property type="entry name" value="HATPase_dom"/>
</dbReference>
<evidence type="ECO:0000256" key="5">
    <source>
        <dbReference type="ARBA" id="ARBA00022679"/>
    </source>
</evidence>
<dbReference type="RefSeq" id="WP_008688401.1">
    <property type="nucleotide sequence ID" value="NZ_AP024510.1"/>
</dbReference>
<dbReference type="PANTHER" id="PTHR45453:SF1">
    <property type="entry name" value="PHOSPHATE REGULON SENSOR PROTEIN PHOR"/>
    <property type="match status" value="1"/>
</dbReference>
<evidence type="ECO:0000313" key="10">
    <source>
        <dbReference type="EMBL" id="TCU63448.1"/>
    </source>
</evidence>
<dbReference type="GO" id="GO:0016036">
    <property type="term" value="P:cellular response to phosphate starvation"/>
    <property type="evidence" value="ECO:0007669"/>
    <property type="project" value="TreeGrafter"/>
</dbReference>
<proteinExistence type="predicted"/>
<evidence type="ECO:0000256" key="8">
    <source>
        <dbReference type="ARBA" id="ARBA00023136"/>
    </source>
</evidence>
<evidence type="ECO:0000259" key="9">
    <source>
        <dbReference type="PROSITE" id="PS50109"/>
    </source>
</evidence>
<dbReference type="CDD" id="cd00082">
    <property type="entry name" value="HisKA"/>
    <property type="match status" value="1"/>
</dbReference>
<dbReference type="CDD" id="cd00075">
    <property type="entry name" value="HATPase"/>
    <property type="match status" value="1"/>
</dbReference>
<evidence type="ECO:0000256" key="4">
    <source>
        <dbReference type="ARBA" id="ARBA00022553"/>
    </source>
</evidence>
<dbReference type="GO" id="GO:0000155">
    <property type="term" value="F:phosphorelay sensor kinase activity"/>
    <property type="evidence" value="ECO:0007669"/>
    <property type="project" value="InterPro"/>
</dbReference>
<keyword evidence="8" id="KW-0472">Membrane</keyword>
<dbReference type="GO" id="GO:0005886">
    <property type="term" value="C:plasma membrane"/>
    <property type="evidence" value="ECO:0007669"/>
    <property type="project" value="TreeGrafter"/>
</dbReference>
<dbReference type="PRINTS" id="PR00344">
    <property type="entry name" value="BCTRLSENSOR"/>
</dbReference>
<dbReference type="SUPFAM" id="SSF47384">
    <property type="entry name" value="Homodimeric domain of signal transducing histidine kinase"/>
    <property type="match status" value="1"/>
</dbReference>
<dbReference type="Gene3D" id="1.10.287.130">
    <property type="match status" value="1"/>
</dbReference>
<comment type="subcellular location">
    <subcellularLocation>
        <location evidence="2">Membrane</location>
    </subcellularLocation>
</comment>
<dbReference type="FunFam" id="3.30.565.10:FF:000006">
    <property type="entry name" value="Sensor histidine kinase WalK"/>
    <property type="match status" value="1"/>
</dbReference>
<dbReference type="Pfam" id="PF00512">
    <property type="entry name" value="HisKA"/>
    <property type="match status" value="1"/>
</dbReference>
<comment type="caution">
    <text evidence="10">The sequence shown here is derived from an EMBL/GenBank/DDBJ whole genome shotgun (WGS) entry which is preliminary data.</text>
</comment>
<dbReference type="SMART" id="SM00388">
    <property type="entry name" value="HisKA"/>
    <property type="match status" value="1"/>
</dbReference>
<keyword evidence="5" id="KW-0808">Transferase</keyword>
<keyword evidence="4" id="KW-0597">Phosphoprotein</keyword>
<dbReference type="SUPFAM" id="SSF55874">
    <property type="entry name" value="ATPase domain of HSP90 chaperone/DNA topoisomerase II/histidine kinase"/>
    <property type="match status" value="1"/>
</dbReference>
<accession>A0A4R3TNT8</accession>
<dbReference type="Proteomes" id="UP000295773">
    <property type="component" value="Unassembled WGS sequence"/>
</dbReference>
<dbReference type="GO" id="GO:0004721">
    <property type="term" value="F:phosphoprotein phosphatase activity"/>
    <property type="evidence" value="ECO:0007669"/>
    <property type="project" value="TreeGrafter"/>
</dbReference>
<gene>
    <name evidence="10" type="ORF">EDD61_10199</name>
</gene>
<evidence type="ECO:0000313" key="11">
    <source>
        <dbReference type="Proteomes" id="UP000295773"/>
    </source>
</evidence>
<dbReference type="Gene3D" id="3.30.565.10">
    <property type="entry name" value="Histidine kinase-like ATPase, C-terminal domain"/>
    <property type="match status" value="1"/>
</dbReference>
<comment type="catalytic activity">
    <reaction evidence="1">
        <text>ATP + protein L-histidine = ADP + protein N-phospho-L-histidine.</text>
        <dbReference type="EC" id="2.7.13.3"/>
    </reaction>
</comment>
<dbReference type="AlphaFoldDB" id="A0A4R3TNT8"/>
<keyword evidence="6 10" id="KW-0418">Kinase</keyword>